<accession>A0A7M5XMW3</accession>
<dbReference type="PANTHER" id="PTHR14139:SF2">
    <property type="entry name" value="CALSYNTENIN-1"/>
    <property type="match status" value="1"/>
</dbReference>
<organism evidence="2 3">
    <name type="scientific">Clytia hemisphaerica</name>
    <dbReference type="NCBI Taxonomy" id="252671"/>
    <lineage>
        <taxon>Eukaryota</taxon>
        <taxon>Metazoa</taxon>
        <taxon>Cnidaria</taxon>
        <taxon>Hydrozoa</taxon>
        <taxon>Hydroidolina</taxon>
        <taxon>Leptothecata</taxon>
        <taxon>Obeliida</taxon>
        <taxon>Clytiidae</taxon>
        <taxon>Clytia</taxon>
    </lineage>
</organism>
<evidence type="ECO:0000313" key="2">
    <source>
        <dbReference type="EnsemblMetazoa" id="CLYHEMP026266.1"/>
    </source>
</evidence>
<feature type="transmembrane region" description="Helical" evidence="1">
    <location>
        <begin position="336"/>
        <end position="356"/>
    </location>
</feature>
<proteinExistence type="predicted"/>
<dbReference type="OrthoDB" id="10012272at2759"/>
<sequence>QFTLDGTKHLPTSSKSHLHAPDRHIQPKFVIGARWVGNSIKYDDYFHGQISGLILSTNTKLDSEKLDCLFQCTEQASASLKTISKEFTSETESRTFEHNQHLVFNYTNRNIFPIQNTCRIKITFSPPRAETTTSSNFHHKFSIQTSREQPSLTITGCQDNQGTRICADAEIKSKGCLKTVDSLTIISNELLEKHEKLTIPTAYIHRYKLTLKTIDKGLIVYGVASIEDYTHILKQIKLVNPSSAIASNINDITKRSFKVTASSYNGIIQSKPLSIQMLSGGAMVAPPQTTHKPPVKSNHNHYYIFGHLFMPDNVLPDTGAAKEVYQKKSSDNSGSILLVVIGSIFSIMFLGSAIVFTKNRFSKSTTATNNYNTFTAAMKPSLSTNTKSSHLNEASISAVYFMDDNMTPSIRINSSDRVSISNDPLKEILLKKAGAPIGVSMDGSSIYSDEEESDFDNDSIRQLEWDCLERNLSNVLNGGGDDRSSTTGSKLDKDEAFYL</sequence>
<keyword evidence="3" id="KW-1185">Reference proteome</keyword>
<keyword evidence="1" id="KW-1133">Transmembrane helix</keyword>
<keyword evidence="1" id="KW-0812">Transmembrane</keyword>
<evidence type="ECO:0000256" key="1">
    <source>
        <dbReference type="SAM" id="Phobius"/>
    </source>
</evidence>
<evidence type="ECO:0000313" key="3">
    <source>
        <dbReference type="Proteomes" id="UP000594262"/>
    </source>
</evidence>
<dbReference type="EnsemblMetazoa" id="CLYHEMT026266.1">
    <property type="protein sequence ID" value="CLYHEMP026266.1"/>
    <property type="gene ID" value="CLYHEMG026266"/>
</dbReference>
<dbReference type="Proteomes" id="UP000594262">
    <property type="component" value="Unplaced"/>
</dbReference>
<dbReference type="AlphaFoldDB" id="A0A7M5XMW3"/>
<protein>
    <submittedName>
        <fullName evidence="2">Uncharacterized protein</fullName>
    </submittedName>
</protein>
<name>A0A7M5XMW3_9CNID</name>
<keyword evidence="1" id="KW-0472">Membrane</keyword>
<dbReference type="PANTHER" id="PTHR14139">
    <property type="entry name" value="CALSYNTENIN"/>
    <property type="match status" value="1"/>
</dbReference>
<reference evidence="2" key="1">
    <citation type="submission" date="2021-01" db="UniProtKB">
        <authorList>
            <consortium name="EnsemblMetazoa"/>
        </authorList>
    </citation>
    <scope>IDENTIFICATION</scope>
</reference>